<accession>U1LNJ6</accession>
<dbReference type="EMBL" id="ASHR01000028">
    <property type="protein sequence ID" value="ERG63944.1"/>
    <property type="molecule type" value="Genomic_DNA"/>
</dbReference>
<evidence type="ECO:0000313" key="3">
    <source>
        <dbReference type="Proteomes" id="UP000016462"/>
    </source>
</evidence>
<organism evidence="2 3">
    <name type="scientific">Agrococcus pavilionensis RW1</name>
    <dbReference type="NCBI Taxonomy" id="1330458"/>
    <lineage>
        <taxon>Bacteria</taxon>
        <taxon>Bacillati</taxon>
        <taxon>Actinomycetota</taxon>
        <taxon>Actinomycetes</taxon>
        <taxon>Micrococcales</taxon>
        <taxon>Microbacteriaceae</taxon>
        <taxon>Agrococcus</taxon>
    </lineage>
</organism>
<dbReference type="InterPro" id="IPR029058">
    <property type="entry name" value="AB_hydrolase_fold"/>
</dbReference>
<dbReference type="Proteomes" id="UP000016462">
    <property type="component" value="Unassembled WGS sequence"/>
</dbReference>
<evidence type="ECO:0000256" key="1">
    <source>
        <dbReference type="SAM" id="Phobius"/>
    </source>
</evidence>
<sequence length="563" mass="57696">MTLEQLSGEWQAVEGHGDAYLRTAAAIEQAIEHLLAIRDEDATVARAFDRVREDAAEVSGQLGSATSRYRVTGQALVDYAEELRAAQQSADAAIDEWRIAEAARAEALAERDRLAALASGADAAAALERAAAEQQSLAELHDRRRAEAEADWRAAAERKRRAAEEASARIRAEIERSAIGDSWWDDVRGAVSGLLDAIRDAVVDALAWLGAAVLAAIGALVAAALAIALAATGLVGALLAGVALALVATWVANGGAAAFVGTLARTGSIDAALVSGTIAWLHGTLPGVVDWLIAGDAGAPVLLWSGPLEPRTGIAGSAGDLLARLQADNRAVDAHAGAPDDAALPDPDASTMVTVTAVTGADGSTAYRVSIPSTQVWRPGSSSIDDVHSDVAAKLGTAPTQLEQAVALAMAEAGVPPGSSVLLSGWSLGGITAANLAADPAFTAVYDVDAVIVAGAPIDDAPIPTHIPVLSIEHAGGGLPDPVPLAEAPGKLDLSGDPNRLSVRVPPPPGAGLVPHEGLAYQVTMQRQGDAPGPAATWMALHDLDRFFVGVERAHASIFERGR</sequence>
<dbReference type="SUPFAM" id="SSF53474">
    <property type="entry name" value="alpha/beta-Hydrolases"/>
    <property type="match status" value="1"/>
</dbReference>
<gene>
    <name evidence="2" type="ORF">L332_05670</name>
</gene>
<dbReference type="OrthoDB" id="5095936at2"/>
<proteinExistence type="predicted"/>
<feature type="transmembrane region" description="Helical" evidence="1">
    <location>
        <begin position="205"/>
        <end position="231"/>
    </location>
</feature>
<feature type="transmembrane region" description="Helical" evidence="1">
    <location>
        <begin position="237"/>
        <end position="260"/>
    </location>
</feature>
<evidence type="ECO:0000313" key="2">
    <source>
        <dbReference type="EMBL" id="ERG63944.1"/>
    </source>
</evidence>
<dbReference type="RefSeq" id="WP_021010919.1">
    <property type="nucleotide sequence ID" value="NZ_ASHR01000028.1"/>
</dbReference>
<keyword evidence="1" id="KW-1133">Transmembrane helix</keyword>
<comment type="caution">
    <text evidence="2">The sequence shown here is derived from an EMBL/GenBank/DDBJ whole genome shotgun (WGS) entry which is preliminary data.</text>
</comment>
<keyword evidence="3" id="KW-1185">Reference proteome</keyword>
<reference evidence="2 3" key="1">
    <citation type="journal article" date="2013" name="Genome Announc.">
        <title>First draft genome sequence from a member of the genus agrococcus, isolated from modern microbialites.</title>
        <authorList>
            <person name="White R.A.III."/>
            <person name="Grassa C.J."/>
            <person name="Suttle C.A."/>
        </authorList>
    </citation>
    <scope>NUCLEOTIDE SEQUENCE [LARGE SCALE GENOMIC DNA]</scope>
    <source>
        <strain evidence="2 3">RW1</strain>
    </source>
</reference>
<protein>
    <recommendedName>
        <fullName evidence="4">Fungal lipase-like domain-containing protein</fullName>
    </recommendedName>
</protein>
<evidence type="ECO:0008006" key="4">
    <source>
        <dbReference type="Google" id="ProtNLM"/>
    </source>
</evidence>
<keyword evidence="1" id="KW-0472">Membrane</keyword>
<dbReference type="AlphaFoldDB" id="U1LNJ6"/>
<name>U1LNJ6_9MICO</name>
<keyword evidence="1" id="KW-0812">Transmembrane</keyword>